<sequence>MRSEILKWCWAVHRELLSTEDVGETGGTPDVEPVPVQRKVTWLPSTKEMHWCRCIFLVLDDPDNFLMSKVISAFVVATILLSTTSFILESMQSFAKRPELCEQLRAAGQPLTVEACEPVPHESFFYIEAVCIFIFTVEYLARILTCHAEPALGETPTIRTMHYARMPLNIVDLLAVAPFYLGFMLGNSVSSLRVLRLARVLRLFKLAKHHGGMRLCLEAMMRSGFPLAILMFFNVIVGIIFACVMFFVEGQQFSVAPQFTRPQIDAFNNTVPAPFPTGVFVRIDAQGEHEVQTPFRSIPIALWWAFSTMTTVGYGDIVPTTLPGKIVGVMCFYCGVILLALPIGVLSSNFENAYSQASSHSHVGGRRISFHEGYRLTTRTTKLDVSAQSRGSRWFPEGTSWSRKIFSILSDAGSSRASNVVSWFVTAVIMVATVSMLLESLPEFNYTPAECKPWPEITVASCRPVPRPAFEYVELVCMIIFTIDYVLRIVLVHRASPKDIGLDEKDVGPFRMTWKYAVQVLNLVDFFAIAPYYVSLSGLYQGSTAALRVLRLVRVFRLMKSPKLRDGVEMIINIVGDSLPGILSVFSLTSIVCILFSSSLWISEGTEYSVSAFPNEYPLGVYVRPTKYGYGVEPTPFTSISHCFWWFFVTATTVGYGDEYPTTTLGRLTAIGSFYAGIVLVAIKLTIVGRALKRQFPQWNGQ</sequence>
<dbReference type="SUPFAM" id="SSF81324">
    <property type="entry name" value="Voltage-gated potassium channels"/>
    <property type="match status" value="2"/>
</dbReference>
<evidence type="ECO:0000256" key="9">
    <source>
        <dbReference type="ARBA" id="ARBA00023065"/>
    </source>
</evidence>
<gene>
    <name evidence="14" type="primary">KCNA5</name>
    <name evidence="14" type="ORF">SNAT2548_LOCUS1846</name>
</gene>
<feature type="transmembrane region" description="Helical" evidence="12">
    <location>
        <begin position="295"/>
        <end position="314"/>
    </location>
</feature>
<evidence type="ECO:0000256" key="2">
    <source>
        <dbReference type="ARBA" id="ARBA00022448"/>
    </source>
</evidence>
<name>A0A812HQ85_9DINO</name>
<keyword evidence="6" id="KW-0851">Voltage-gated channel</keyword>
<evidence type="ECO:0000256" key="1">
    <source>
        <dbReference type="ARBA" id="ARBA00004141"/>
    </source>
</evidence>
<keyword evidence="7" id="KW-0630">Potassium</keyword>
<evidence type="ECO:0000256" key="12">
    <source>
        <dbReference type="SAM" id="Phobius"/>
    </source>
</evidence>
<evidence type="ECO:0000256" key="4">
    <source>
        <dbReference type="ARBA" id="ARBA00022692"/>
    </source>
</evidence>
<protein>
    <submittedName>
        <fullName evidence="14">KCNA5 protein</fullName>
    </submittedName>
</protein>
<evidence type="ECO:0000256" key="6">
    <source>
        <dbReference type="ARBA" id="ARBA00022882"/>
    </source>
</evidence>
<keyword evidence="8 12" id="KW-1133">Transmembrane helix</keyword>
<dbReference type="Pfam" id="PF00520">
    <property type="entry name" value="Ion_trans"/>
    <property type="match status" value="2"/>
</dbReference>
<keyword evidence="15" id="KW-1185">Reference proteome</keyword>
<evidence type="ECO:0000256" key="8">
    <source>
        <dbReference type="ARBA" id="ARBA00022989"/>
    </source>
</evidence>
<organism evidence="14 15">
    <name type="scientific">Symbiodinium natans</name>
    <dbReference type="NCBI Taxonomy" id="878477"/>
    <lineage>
        <taxon>Eukaryota</taxon>
        <taxon>Sar</taxon>
        <taxon>Alveolata</taxon>
        <taxon>Dinophyceae</taxon>
        <taxon>Suessiales</taxon>
        <taxon>Symbiodiniaceae</taxon>
        <taxon>Symbiodinium</taxon>
    </lineage>
</organism>
<evidence type="ECO:0000256" key="5">
    <source>
        <dbReference type="ARBA" id="ARBA00022826"/>
    </source>
</evidence>
<dbReference type="InterPro" id="IPR028325">
    <property type="entry name" value="VG_K_chnl"/>
</dbReference>
<feature type="transmembrane region" description="Helical" evidence="12">
    <location>
        <begin position="420"/>
        <end position="438"/>
    </location>
</feature>
<feature type="transmembrane region" description="Helical" evidence="12">
    <location>
        <begin position="227"/>
        <end position="248"/>
    </location>
</feature>
<feature type="transmembrane region" description="Helical" evidence="12">
    <location>
        <begin position="168"/>
        <end position="186"/>
    </location>
</feature>
<evidence type="ECO:0000256" key="3">
    <source>
        <dbReference type="ARBA" id="ARBA00022538"/>
    </source>
</evidence>
<dbReference type="PRINTS" id="PR00169">
    <property type="entry name" value="KCHANNEL"/>
</dbReference>
<keyword evidence="2" id="KW-0813">Transport</keyword>
<dbReference type="Proteomes" id="UP000604046">
    <property type="component" value="Unassembled WGS sequence"/>
</dbReference>
<comment type="subcellular location">
    <subcellularLocation>
        <location evidence="1">Membrane</location>
        <topology evidence="1">Multi-pass membrane protein</topology>
    </subcellularLocation>
</comment>
<feature type="transmembrane region" description="Helical" evidence="12">
    <location>
        <begin position="513"/>
        <end position="533"/>
    </location>
</feature>
<feature type="transmembrane region" description="Helical" evidence="12">
    <location>
        <begin position="472"/>
        <end position="492"/>
    </location>
</feature>
<dbReference type="InterPro" id="IPR005821">
    <property type="entry name" value="Ion_trans_dom"/>
</dbReference>
<feature type="domain" description="Ion transport" evidence="13">
    <location>
        <begin position="420"/>
        <end position="688"/>
    </location>
</feature>
<keyword evidence="3" id="KW-0633">Potassium transport</keyword>
<reference evidence="14" key="1">
    <citation type="submission" date="2021-02" db="EMBL/GenBank/DDBJ databases">
        <authorList>
            <person name="Dougan E. K."/>
            <person name="Rhodes N."/>
            <person name="Thang M."/>
            <person name="Chan C."/>
        </authorList>
    </citation>
    <scope>NUCLEOTIDE SEQUENCE</scope>
</reference>
<dbReference type="PANTHER" id="PTHR11537">
    <property type="entry name" value="VOLTAGE-GATED POTASSIUM CHANNEL"/>
    <property type="match status" value="1"/>
</dbReference>
<proteinExistence type="predicted"/>
<dbReference type="GO" id="GO:0005249">
    <property type="term" value="F:voltage-gated potassium channel activity"/>
    <property type="evidence" value="ECO:0007669"/>
    <property type="project" value="InterPro"/>
</dbReference>
<dbReference type="GO" id="GO:0008076">
    <property type="term" value="C:voltage-gated potassium channel complex"/>
    <property type="evidence" value="ECO:0007669"/>
    <property type="project" value="InterPro"/>
</dbReference>
<dbReference type="Gene3D" id="1.10.287.70">
    <property type="match status" value="2"/>
</dbReference>
<dbReference type="EMBL" id="CAJNDS010000106">
    <property type="protein sequence ID" value="CAE6958439.1"/>
    <property type="molecule type" value="Genomic_DNA"/>
</dbReference>
<evidence type="ECO:0000256" key="7">
    <source>
        <dbReference type="ARBA" id="ARBA00022958"/>
    </source>
</evidence>
<feature type="transmembrane region" description="Helical" evidence="12">
    <location>
        <begin position="668"/>
        <end position="687"/>
    </location>
</feature>
<evidence type="ECO:0000313" key="15">
    <source>
        <dbReference type="Proteomes" id="UP000604046"/>
    </source>
</evidence>
<feature type="transmembrane region" description="Helical" evidence="12">
    <location>
        <begin position="326"/>
        <end position="346"/>
    </location>
</feature>
<accession>A0A812HQ85</accession>
<dbReference type="GO" id="GO:0001508">
    <property type="term" value="P:action potential"/>
    <property type="evidence" value="ECO:0007669"/>
    <property type="project" value="TreeGrafter"/>
</dbReference>
<feature type="transmembrane region" description="Helical" evidence="12">
    <location>
        <begin position="579"/>
        <end position="602"/>
    </location>
</feature>
<keyword evidence="11" id="KW-0407">Ion channel</keyword>
<comment type="caution">
    <text evidence="14">The sequence shown here is derived from an EMBL/GenBank/DDBJ whole genome shotgun (WGS) entry which is preliminary data.</text>
</comment>
<evidence type="ECO:0000256" key="11">
    <source>
        <dbReference type="ARBA" id="ARBA00023303"/>
    </source>
</evidence>
<keyword evidence="9" id="KW-0406">Ion transport</keyword>
<feature type="transmembrane region" description="Helical" evidence="12">
    <location>
        <begin position="66"/>
        <end position="88"/>
    </location>
</feature>
<dbReference type="OrthoDB" id="415460at2759"/>
<keyword evidence="10 12" id="KW-0472">Membrane</keyword>
<dbReference type="AlphaFoldDB" id="A0A812HQ85"/>
<dbReference type="Gene3D" id="1.20.120.350">
    <property type="entry name" value="Voltage-gated potassium channels. Chain C"/>
    <property type="match status" value="2"/>
</dbReference>
<dbReference type="PRINTS" id="PR01333">
    <property type="entry name" value="2POREKCHANEL"/>
</dbReference>
<dbReference type="InterPro" id="IPR027359">
    <property type="entry name" value="Volt_channel_dom_sf"/>
</dbReference>
<evidence type="ECO:0000259" key="13">
    <source>
        <dbReference type="Pfam" id="PF00520"/>
    </source>
</evidence>
<evidence type="ECO:0000313" key="14">
    <source>
        <dbReference type="EMBL" id="CAE6958439.1"/>
    </source>
</evidence>
<dbReference type="PANTHER" id="PTHR11537:SF254">
    <property type="entry name" value="POTASSIUM VOLTAGE-GATED CHANNEL PROTEIN SHAB"/>
    <property type="match status" value="1"/>
</dbReference>
<keyword evidence="5" id="KW-0631">Potassium channel</keyword>
<dbReference type="InterPro" id="IPR003280">
    <property type="entry name" value="2pore_dom_K_chnl"/>
</dbReference>
<evidence type="ECO:0000256" key="10">
    <source>
        <dbReference type="ARBA" id="ARBA00023136"/>
    </source>
</evidence>
<feature type="non-terminal residue" evidence="14">
    <location>
        <position position="1"/>
    </location>
</feature>
<feature type="domain" description="Ion transport" evidence="13">
    <location>
        <begin position="69"/>
        <end position="357"/>
    </location>
</feature>
<keyword evidence="4 12" id="KW-0812">Transmembrane</keyword>